<feature type="compositionally biased region" description="Basic and acidic residues" evidence="10">
    <location>
        <begin position="469"/>
        <end position="496"/>
    </location>
</feature>
<keyword evidence="4" id="KW-0268">Exocytosis</keyword>
<dbReference type="GO" id="GO:0031267">
    <property type="term" value="F:small GTPase binding"/>
    <property type="evidence" value="ECO:0007669"/>
    <property type="project" value="InterPro"/>
</dbReference>
<feature type="domain" description="C2" evidence="11">
    <location>
        <begin position="905"/>
        <end position="1034"/>
    </location>
</feature>
<evidence type="ECO:0000256" key="8">
    <source>
        <dbReference type="ARBA" id="ARBA00072163"/>
    </source>
</evidence>
<feature type="region of interest" description="Disordered" evidence="10">
    <location>
        <begin position="598"/>
        <end position="630"/>
    </location>
</feature>
<dbReference type="Gene3D" id="6.10.250.3000">
    <property type="match status" value="1"/>
</dbReference>
<organism evidence="13 14">
    <name type="scientific">Triplophysa tibetana</name>
    <dbReference type="NCBI Taxonomy" id="1572043"/>
    <lineage>
        <taxon>Eukaryota</taxon>
        <taxon>Metazoa</taxon>
        <taxon>Chordata</taxon>
        <taxon>Craniata</taxon>
        <taxon>Vertebrata</taxon>
        <taxon>Euteleostomi</taxon>
        <taxon>Actinopterygii</taxon>
        <taxon>Neopterygii</taxon>
        <taxon>Teleostei</taxon>
        <taxon>Ostariophysi</taxon>
        <taxon>Cypriniformes</taxon>
        <taxon>Nemacheilidae</taxon>
        <taxon>Triplophysa</taxon>
    </lineage>
</organism>
<feature type="compositionally biased region" description="Polar residues" evidence="10">
    <location>
        <begin position="111"/>
        <end position="122"/>
    </location>
</feature>
<evidence type="ECO:0000256" key="4">
    <source>
        <dbReference type="ARBA" id="ARBA00022483"/>
    </source>
</evidence>
<feature type="compositionally biased region" description="Basic and acidic residues" evidence="10">
    <location>
        <begin position="218"/>
        <end position="232"/>
    </location>
</feature>
<dbReference type="GO" id="GO:0005886">
    <property type="term" value="C:plasma membrane"/>
    <property type="evidence" value="ECO:0007669"/>
    <property type="project" value="UniProtKB-SubCell"/>
</dbReference>
<dbReference type="InterPro" id="IPR035892">
    <property type="entry name" value="C2_domain_sf"/>
</dbReference>
<feature type="region of interest" description="Disordered" evidence="10">
    <location>
        <begin position="513"/>
        <end position="556"/>
    </location>
</feature>
<comment type="subcellular location">
    <subcellularLocation>
        <location evidence="2">Cell membrane</location>
    </subcellularLocation>
    <subcellularLocation>
        <location evidence="1">Endomembrane system</location>
        <topology evidence="1">Peripheral membrane protein</topology>
    </subcellularLocation>
</comment>
<evidence type="ECO:0000256" key="1">
    <source>
        <dbReference type="ARBA" id="ARBA00004184"/>
    </source>
</evidence>
<dbReference type="Proteomes" id="UP000324632">
    <property type="component" value="Chromosome 15"/>
</dbReference>
<keyword evidence="5" id="KW-0597">Phosphoprotein</keyword>
<dbReference type="AlphaFoldDB" id="A0A5A9NPH0"/>
<protein>
    <recommendedName>
        <fullName evidence="8">Synaptotagmin-like protein 1</fullName>
    </recommendedName>
    <alternativeName>
        <fullName evidence="9">Exophilin-7</fullName>
    </alternativeName>
</protein>
<feature type="region of interest" description="Disordered" evidence="10">
    <location>
        <begin position="214"/>
        <end position="332"/>
    </location>
</feature>
<sequence length="1068" mass="119846">MKQSKSASEFIDLSFLSAEEEAAIRQVLLRNEDLTRLETGRVRKLRQSVPDLTRLKTLSGEWFEEIRSERYGQRTDVTAVVRSSMRWKKTAGLAGKSSPENVEISNGHKPTFNTDPRNGSTQEDLKAENVHRPALNGTEPENKTTQPKDFSSDRTSSNVQLSSEVPMQPETKSERSATKDAANAEPRRKISLPPALRKDQSFEENWVKISLEPNPIKPVHDESAGLKLKEVNTDDESTETLMKQDVLDQKKPDRNFGESLSLNFPDQTAIQIVSEKRPPSKPARISRDVSLERCSSSPAENNNKPNIKSGSDQGSKEVTESANASTGGNQQNSITLLFRESETDKPAFSNFANEREAKVVSRDDEASLDRMESELKNVSTGTLAKTDTDAFEREAGEEQINEQPSVERPSLGQLKGGIKMRSHEISSEPLQEYNKPVEMAKKSSNIQIDLLLRNQKTEVVEPRASDITVKRDPKMNVEKEKRKPSGELNLPKDTRSPSHVLTELSKERLCMTDDGKLEHSGDTLHFSMKDNEKPRHEEEEKIKTKPSNELKRPVDTHISQSDVITDLSKDHLAMTDDGKVVQGEDVIFEETSFKTTPQAKGYKSSRDGDVVTEQGRGSSDRKAVVGERDTDQKTESNILLSVLARAQKARPPVLHITSVEELKQEERDDKIPTIVIMPSESPESKRMEGNKNEALVLEASSGGFKTPSYTTDFWEDEGVNSDDDSSLSSYGSDLSSRKGRSASALSLTDRTGSLLSVYSEAGDFGNVQVQGSVEFALMYSPVGELIIMIEQCQDLAIASTRKQRTDPYVKTYLYPDKSRRGKKKTSIKKRTVNPVYVESLRYKVTRQELPGKTLNLSVWHNDSRGRNVFLGQVEINFKTWNWAHEALTWYNLQAKNSENPETQESHGSLSVSLKYVSPDPTGGSKNSSGEIHVWLREAKELRRLKPQGVDSFVKCYILPDTRKKSRQKTRVIKKTQDPVYNHTMVYDGFQTGELMEACCELTVWDHNTLSNQFLGGARLSLGTGQSYGKKVEWMDSTNEEVEIWKRMLANPNSWVDGDVPLRSSMTSK</sequence>
<feature type="domain" description="RabBD" evidence="12">
    <location>
        <begin position="10"/>
        <end position="66"/>
    </location>
</feature>
<evidence type="ECO:0000259" key="12">
    <source>
        <dbReference type="PROSITE" id="PS50916"/>
    </source>
</evidence>
<feature type="region of interest" description="Disordered" evidence="10">
    <location>
        <begin position="89"/>
        <end position="196"/>
    </location>
</feature>
<feature type="compositionally biased region" description="Acidic residues" evidence="10">
    <location>
        <begin position="715"/>
        <end position="725"/>
    </location>
</feature>
<dbReference type="GO" id="GO:0006886">
    <property type="term" value="P:intracellular protein transport"/>
    <property type="evidence" value="ECO:0007669"/>
    <property type="project" value="InterPro"/>
</dbReference>
<dbReference type="PROSITE" id="PS50916">
    <property type="entry name" value="RABBD"/>
    <property type="match status" value="1"/>
</dbReference>
<evidence type="ECO:0000259" key="11">
    <source>
        <dbReference type="PROSITE" id="PS50004"/>
    </source>
</evidence>
<dbReference type="FunFam" id="2.60.40.150:FF:000006">
    <property type="entry name" value="Synaptotagmin-like 5, isoform CRA_a"/>
    <property type="match status" value="1"/>
</dbReference>
<dbReference type="PROSITE" id="PS50004">
    <property type="entry name" value="C2"/>
    <property type="match status" value="2"/>
</dbReference>
<reference evidence="13 14" key="1">
    <citation type="journal article" date="2019" name="Mol. Ecol. Resour.">
        <title>Chromosome-level genome assembly of Triplophysa tibetana, a fish adapted to the harsh high-altitude environment of the Tibetan Plateau.</title>
        <authorList>
            <person name="Yang X."/>
            <person name="Liu H."/>
            <person name="Ma Z."/>
            <person name="Zou Y."/>
            <person name="Zou M."/>
            <person name="Mao Y."/>
            <person name="Li X."/>
            <person name="Wang H."/>
            <person name="Chen T."/>
            <person name="Wang W."/>
            <person name="Yang R."/>
        </authorList>
    </citation>
    <scope>NUCLEOTIDE SEQUENCE [LARGE SCALE GENOMIC DNA]</scope>
    <source>
        <strain evidence="13">TTIB1903HZAU</strain>
        <tissue evidence="13">Muscle</tissue>
    </source>
</reference>
<evidence type="ECO:0000256" key="5">
    <source>
        <dbReference type="ARBA" id="ARBA00022553"/>
    </source>
</evidence>
<dbReference type="CDD" id="cd08393">
    <property type="entry name" value="C2A_SLP-1_2"/>
    <property type="match status" value="1"/>
</dbReference>
<feature type="compositionally biased region" description="Polar residues" evidence="10">
    <location>
        <begin position="258"/>
        <end position="271"/>
    </location>
</feature>
<feature type="domain" description="C2" evidence="11">
    <location>
        <begin position="769"/>
        <end position="890"/>
    </location>
</feature>
<dbReference type="SUPFAM" id="SSF49562">
    <property type="entry name" value="C2 domain (Calcium/lipid-binding domain, CaLB)"/>
    <property type="match status" value="2"/>
</dbReference>
<feature type="compositionally biased region" description="Basic and acidic residues" evidence="10">
    <location>
        <begin position="513"/>
        <end position="555"/>
    </location>
</feature>
<dbReference type="EMBL" id="SOYY01000015">
    <property type="protein sequence ID" value="KAA0710965.1"/>
    <property type="molecule type" value="Genomic_DNA"/>
</dbReference>
<proteinExistence type="predicted"/>
<feature type="compositionally biased region" description="Polar residues" evidence="10">
    <location>
        <begin position="320"/>
        <end position="332"/>
    </location>
</feature>
<dbReference type="CDD" id="cd04020">
    <property type="entry name" value="C2B_SLP_1-2-3-4"/>
    <property type="match status" value="1"/>
</dbReference>
<dbReference type="SMART" id="SM00239">
    <property type="entry name" value="C2"/>
    <property type="match status" value="2"/>
</dbReference>
<evidence type="ECO:0000256" key="10">
    <source>
        <dbReference type="SAM" id="MobiDB-lite"/>
    </source>
</evidence>
<dbReference type="PANTHER" id="PTHR45716">
    <property type="entry name" value="BITESIZE, ISOFORM I"/>
    <property type="match status" value="1"/>
</dbReference>
<name>A0A5A9NPH0_9TELE</name>
<dbReference type="GO" id="GO:0006887">
    <property type="term" value="P:exocytosis"/>
    <property type="evidence" value="ECO:0007669"/>
    <property type="project" value="UniProtKB-KW"/>
</dbReference>
<dbReference type="InterPro" id="IPR010911">
    <property type="entry name" value="Rab_BD"/>
</dbReference>
<gene>
    <name evidence="13" type="ORF">E1301_Tti002927</name>
</gene>
<feature type="compositionally biased region" description="Polar residues" evidence="10">
    <location>
        <begin position="898"/>
        <end position="911"/>
    </location>
</feature>
<keyword evidence="7" id="KW-0472">Membrane</keyword>
<dbReference type="InterPro" id="IPR000008">
    <property type="entry name" value="C2_dom"/>
</dbReference>
<feature type="region of interest" description="Disordered" evidence="10">
    <location>
        <begin position="469"/>
        <end position="499"/>
    </location>
</feature>
<evidence type="ECO:0000313" key="14">
    <source>
        <dbReference type="Proteomes" id="UP000324632"/>
    </source>
</evidence>
<dbReference type="InterPro" id="IPR043567">
    <property type="entry name" value="SYTL1-5_C2B"/>
</dbReference>
<feature type="compositionally biased region" description="Polar residues" evidence="10">
    <location>
        <begin position="143"/>
        <end position="165"/>
    </location>
</feature>
<keyword evidence="3" id="KW-1003">Cell membrane</keyword>
<feature type="compositionally biased region" description="Basic and acidic residues" evidence="10">
    <location>
        <begin position="618"/>
        <end position="630"/>
    </location>
</feature>
<feature type="compositionally biased region" description="Polar residues" evidence="10">
    <location>
        <begin position="293"/>
        <end position="313"/>
    </location>
</feature>
<keyword evidence="14" id="KW-1185">Reference proteome</keyword>
<dbReference type="GO" id="GO:0042043">
    <property type="term" value="F:neurexin family protein binding"/>
    <property type="evidence" value="ECO:0007669"/>
    <property type="project" value="TreeGrafter"/>
</dbReference>
<feature type="region of interest" description="Disordered" evidence="10">
    <location>
        <begin position="715"/>
        <end position="743"/>
    </location>
</feature>
<dbReference type="FunFam" id="2.60.40.150:FF:000108">
    <property type="entry name" value="Synaptotagmin like 1"/>
    <property type="match status" value="1"/>
</dbReference>
<keyword evidence="6" id="KW-0677">Repeat</keyword>
<comment type="caution">
    <text evidence="13">The sequence shown here is derived from an EMBL/GenBank/DDBJ whole genome shotgun (WGS) entry which is preliminary data.</text>
</comment>
<dbReference type="GO" id="GO:0070382">
    <property type="term" value="C:exocytic vesicle"/>
    <property type="evidence" value="ECO:0007669"/>
    <property type="project" value="TreeGrafter"/>
</dbReference>
<evidence type="ECO:0000256" key="3">
    <source>
        <dbReference type="ARBA" id="ARBA00022475"/>
    </source>
</evidence>
<feature type="region of interest" description="Disordered" evidence="10">
    <location>
        <begin position="898"/>
        <end position="928"/>
    </location>
</feature>
<evidence type="ECO:0000256" key="6">
    <source>
        <dbReference type="ARBA" id="ARBA00022737"/>
    </source>
</evidence>
<evidence type="ECO:0000256" key="9">
    <source>
        <dbReference type="ARBA" id="ARBA00075525"/>
    </source>
</evidence>
<feature type="compositionally biased region" description="Basic and acidic residues" evidence="10">
    <location>
        <begin position="245"/>
        <end position="256"/>
    </location>
</feature>
<dbReference type="Pfam" id="PF00168">
    <property type="entry name" value="C2"/>
    <property type="match status" value="2"/>
</dbReference>
<dbReference type="PANTHER" id="PTHR45716:SF3">
    <property type="entry name" value="SYNAPTOTAGMIN-LIKE PROTEIN 1"/>
    <property type="match status" value="1"/>
</dbReference>
<dbReference type="Gene3D" id="2.60.40.150">
    <property type="entry name" value="C2 domain"/>
    <property type="match status" value="2"/>
</dbReference>
<evidence type="ECO:0000256" key="2">
    <source>
        <dbReference type="ARBA" id="ARBA00004236"/>
    </source>
</evidence>
<evidence type="ECO:0000256" key="7">
    <source>
        <dbReference type="ARBA" id="ARBA00023136"/>
    </source>
</evidence>
<accession>A0A5A9NPH0</accession>
<evidence type="ECO:0000313" key="13">
    <source>
        <dbReference type="EMBL" id="KAA0710965.1"/>
    </source>
</evidence>